<dbReference type="RefSeq" id="WP_098502563.1">
    <property type="nucleotide sequence ID" value="NZ_PDJQ01000001.1"/>
</dbReference>
<name>A0A2A9HCP3_TEPT2</name>
<comment type="caution">
    <text evidence="2">The sequence shown here is derived from an EMBL/GenBank/DDBJ whole genome shotgun (WGS) entry which is preliminary data.</text>
</comment>
<gene>
    <name evidence="2" type="ORF">A9A59_0276</name>
</gene>
<dbReference type="EMBL" id="PDJQ01000001">
    <property type="protein sequence ID" value="PFG73083.1"/>
    <property type="molecule type" value="Genomic_DNA"/>
</dbReference>
<evidence type="ECO:0000256" key="1">
    <source>
        <dbReference type="SAM" id="MobiDB-lite"/>
    </source>
</evidence>
<evidence type="ECO:0000313" key="3">
    <source>
        <dbReference type="Proteomes" id="UP000223071"/>
    </source>
</evidence>
<proteinExistence type="predicted"/>
<organism evidence="2 3">
    <name type="scientific">Tepidiforma thermophila (strain KCTC 52669 / CGMCC 1.13589 / G233)</name>
    <dbReference type="NCBI Taxonomy" id="2761530"/>
    <lineage>
        <taxon>Bacteria</taxon>
        <taxon>Bacillati</taxon>
        <taxon>Chloroflexota</taxon>
        <taxon>Tepidiformia</taxon>
        <taxon>Tepidiformales</taxon>
        <taxon>Tepidiformaceae</taxon>
        <taxon>Tepidiforma</taxon>
    </lineage>
</organism>
<feature type="region of interest" description="Disordered" evidence="1">
    <location>
        <begin position="83"/>
        <end position="102"/>
    </location>
</feature>
<dbReference type="AlphaFoldDB" id="A0A2A9HCP3"/>
<evidence type="ECO:0000313" key="2">
    <source>
        <dbReference type="EMBL" id="PFG73083.1"/>
    </source>
</evidence>
<keyword evidence="3" id="KW-1185">Reference proteome</keyword>
<reference evidence="2 3" key="1">
    <citation type="submission" date="2017-09" db="EMBL/GenBank/DDBJ databases">
        <title>Sequencing the genomes of two abundant thermophiles in Great Basin hot springs: Thermocrinis jamiesonii and novel Chloroflexi Thermoflexus hugenholtzii.</title>
        <authorList>
            <person name="Hedlund B."/>
        </authorList>
    </citation>
    <scope>NUCLEOTIDE SEQUENCE [LARGE SCALE GENOMIC DNA]</scope>
    <source>
        <strain evidence="2 3">G233</strain>
    </source>
</reference>
<sequence length="343" mass="36930">MPDIHAPALRGNDPLGFLAALGVLALSEQGEIKPLRLRWEGGTAPYAVFVTDAYAGTSDLADDLRAVARRLLEADAAIPGCPPEFPYRNRHPADTAKGADPMRMSREAARATCEEAARQWESGNPWFARWVAALLAPGALDKDGPDGRVRLTPFNAPFGQMKFRDSYYDQACRYVATTPGMPGDALLGWVRLDGYTGANLDARAIREAPVSTAGVPSNAGAPSPTWLAVMAFRFFPLADDGRIRTAGWQEVQLYPGATRRSLVWPVWRPPLDPPAVRVLLNHPDLAVLAPPGGTPRIAGGARLRALGITGVYGSSRRTRTQGDGPLGPAILLWPAHRPAVHRS</sequence>
<protein>
    <submittedName>
        <fullName evidence="2">Uncharacterized protein</fullName>
    </submittedName>
</protein>
<accession>A0A2A9HCP3</accession>
<dbReference type="Proteomes" id="UP000223071">
    <property type="component" value="Unassembled WGS sequence"/>
</dbReference>